<feature type="transmembrane region" description="Helical" evidence="9">
    <location>
        <begin position="403"/>
        <end position="430"/>
    </location>
</feature>
<dbReference type="GO" id="GO:0015031">
    <property type="term" value="P:protein transport"/>
    <property type="evidence" value="ECO:0007669"/>
    <property type="project" value="UniProtKB-KW"/>
</dbReference>
<dbReference type="Pfam" id="PF03169">
    <property type="entry name" value="OPT"/>
    <property type="match status" value="1"/>
</dbReference>
<organism evidence="10 11">
    <name type="scientific">Viridothelium virens</name>
    <name type="common">Speckled blister lichen</name>
    <name type="synonym">Trypethelium virens</name>
    <dbReference type="NCBI Taxonomy" id="1048519"/>
    <lineage>
        <taxon>Eukaryota</taxon>
        <taxon>Fungi</taxon>
        <taxon>Dikarya</taxon>
        <taxon>Ascomycota</taxon>
        <taxon>Pezizomycotina</taxon>
        <taxon>Dothideomycetes</taxon>
        <taxon>Dothideomycetes incertae sedis</taxon>
        <taxon>Trypetheliales</taxon>
        <taxon>Trypetheliaceae</taxon>
        <taxon>Viridothelium</taxon>
    </lineage>
</organism>
<proteinExistence type="inferred from homology"/>
<feature type="transmembrane region" description="Helical" evidence="9">
    <location>
        <begin position="191"/>
        <end position="213"/>
    </location>
</feature>
<feature type="transmembrane region" description="Helical" evidence="9">
    <location>
        <begin position="645"/>
        <end position="661"/>
    </location>
</feature>
<dbReference type="OrthoDB" id="9986677at2759"/>
<dbReference type="NCBIfam" id="TIGR00728">
    <property type="entry name" value="OPT_sfam"/>
    <property type="match status" value="1"/>
</dbReference>
<feature type="transmembrane region" description="Helical" evidence="9">
    <location>
        <begin position="463"/>
        <end position="483"/>
    </location>
</feature>
<keyword evidence="3" id="KW-0813">Transport</keyword>
<keyword evidence="7 9" id="KW-1133">Transmembrane helix</keyword>
<keyword evidence="5" id="KW-0571">Peptide transport</keyword>
<dbReference type="InterPro" id="IPR004813">
    <property type="entry name" value="OPT"/>
</dbReference>
<protein>
    <submittedName>
        <fullName evidence="10">Small oligopeptide transporter</fullName>
    </submittedName>
</protein>
<name>A0A6A6HBX9_VIRVR</name>
<keyword evidence="8 9" id="KW-0472">Membrane</keyword>
<feature type="transmembrane region" description="Helical" evidence="9">
    <location>
        <begin position="573"/>
        <end position="596"/>
    </location>
</feature>
<accession>A0A6A6HBX9</accession>
<feature type="transmembrane region" description="Helical" evidence="9">
    <location>
        <begin position="718"/>
        <end position="742"/>
    </location>
</feature>
<dbReference type="GO" id="GO:0016020">
    <property type="term" value="C:membrane"/>
    <property type="evidence" value="ECO:0007669"/>
    <property type="project" value="UniProtKB-SubCell"/>
</dbReference>
<gene>
    <name evidence="10" type="ORF">EV356DRAFT_445101</name>
</gene>
<keyword evidence="11" id="KW-1185">Reference proteome</keyword>
<feature type="transmembrane region" description="Helical" evidence="9">
    <location>
        <begin position="489"/>
        <end position="515"/>
    </location>
</feature>
<sequence>MTSDDKTGATTTANPVEAEKDLKKFKKLHQWDFNLESSKRDAIENAVKSHDVEAEVQIDQELEENSPYPEVASAVRNVDEDVPANTVRAWVLGLLFTTIGSALNMLFSLRNPQITITSIVAQLVSYPVGVAWAKFMPTRQFNTFGLRWSLNPGPFNMKEHTLITIMANISFGVGPAYSTDTIEALLGFYKINLGWGFNLLFTLATQMIGFGLAGMFRRFLVYPAAMIWPFILPNCVLFYTLHGKRTDIAETGVWNISRYRWFVYVLCGAFVWYWFPGFIWQGLSIFAFVTWIKPNSPVINQVFGGTSGLSLIPITFDWTYVTAYIYSPLIPPWHAIANTLIGLFVFIILSALGIHYTGAWYSEYLPMSDSNSYDNTGSTYDVHKILTPDFRLDLAAYQNYSPLFLSTTFALCYGISFATIVALIFHTFLFHRYEIWYRAKASRSQEDDIHMKLMKRYKEAPDWWFGGFFLIMFGVGMGVTLGYETGLTWWAFIIAILISAAWFIPIGMVQAITNIQIGLNVFTEFLIGYMLPGRPIAMMCFKTFGYITMYQGLIYTQDLKLGHYMKVPPRTLFWAQGIACAWGSVVQISVLQWAFGAIKNICDQHQSGRFSCPNGRVFFNASIIWGLIGPQRIFSPGSIYANLQWYWLIGAILPIVFYTLAKRFPASPARYLSAPVMLGALNYIPPATPLIYLSWGMVGFIFNKLIRTYRKGWWLKYNYITSAALDSGLALSTIIIFFALLLPQVNPPSWWGNNVVSTTMDNQDTAVQKTVASGQIFGPAHW</sequence>
<comment type="similarity">
    <text evidence="2">Belongs to the oligopeptide OPT transporter family.</text>
</comment>
<feature type="transmembrane region" description="Helical" evidence="9">
    <location>
        <begin position="261"/>
        <end position="289"/>
    </location>
</feature>
<evidence type="ECO:0000256" key="3">
    <source>
        <dbReference type="ARBA" id="ARBA00022448"/>
    </source>
</evidence>
<evidence type="ECO:0000256" key="8">
    <source>
        <dbReference type="ARBA" id="ARBA00023136"/>
    </source>
</evidence>
<feature type="transmembrane region" description="Helical" evidence="9">
    <location>
        <begin position="339"/>
        <end position="361"/>
    </location>
</feature>
<evidence type="ECO:0000256" key="9">
    <source>
        <dbReference type="SAM" id="Phobius"/>
    </source>
</evidence>
<feature type="transmembrane region" description="Helical" evidence="9">
    <location>
        <begin position="114"/>
        <end position="133"/>
    </location>
</feature>
<evidence type="ECO:0000256" key="7">
    <source>
        <dbReference type="ARBA" id="ARBA00022989"/>
    </source>
</evidence>
<evidence type="ECO:0000256" key="6">
    <source>
        <dbReference type="ARBA" id="ARBA00022927"/>
    </source>
</evidence>
<reference evidence="10" key="1">
    <citation type="journal article" date="2020" name="Stud. Mycol.">
        <title>101 Dothideomycetes genomes: a test case for predicting lifestyles and emergence of pathogens.</title>
        <authorList>
            <person name="Haridas S."/>
            <person name="Albert R."/>
            <person name="Binder M."/>
            <person name="Bloem J."/>
            <person name="Labutti K."/>
            <person name="Salamov A."/>
            <person name="Andreopoulos B."/>
            <person name="Baker S."/>
            <person name="Barry K."/>
            <person name="Bills G."/>
            <person name="Bluhm B."/>
            <person name="Cannon C."/>
            <person name="Castanera R."/>
            <person name="Culley D."/>
            <person name="Daum C."/>
            <person name="Ezra D."/>
            <person name="Gonzalez J."/>
            <person name="Henrissat B."/>
            <person name="Kuo A."/>
            <person name="Liang C."/>
            <person name="Lipzen A."/>
            <person name="Lutzoni F."/>
            <person name="Magnuson J."/>
            <person name="Mondo S."/>
            <person name="Nolan M."/>
            <person name="Ohm R."/>
            <person name="Pangilinan J."/>
            <person name="Park H.-J."/>
            <person name="Ramirez L."/>
            <person name="Alfaro M."/>
            <person name="Sun H."/>
            <person name="Tritt A."/>
            <person name="Yoshinaga Y."/>
            <person name="Zwiers L.-H."/>
            <person name="Turgeon B."/>
            <person name="Goodwin S."/>
            <person name="Spatafora J."/>
            <person name="Crous P."/>
            <person name="Grigoriev I."/>
        </authorList>
    </citation>
    <scope>NUCLEOTIDE SEQUENCE</scope>
    <source>
        <strain evidence="10">Tuck. ex Michener</strain>
    </source>
</reference>
<keyword evidence="6" id="KW-0653">Protein transport</keyword>
<keyword evidence="4 9" id="KW-0812">Transmembrane</keyword>
<feature type="transmembrane region" description="Helical" evidence="9">
    <location>
        <begin position="309"/>
        <end position="327"/>
    </location>
</feature>
<evidence type="ECO:0000313" key="11">
    <source>
        <dbReference type="Proteomes" id="UP000800092"/>
    </source>
</evidence>
<evidence type="ECO:0000256" key="4">
    <source>
        <dbReference type="ARBA" id="ARBA00022692"/>
    </source>
</evidence>
<evidence type="ECO:0000256" key="2">
    <source>
        <dbReference type="ARBA" id="ARBA00008807"/>
    </source>
</evidence>
<dbReference type="InterPro" id="IPR004648">
    <property type="entry name" value="Oligpept_transpt"/>
</dbReference>
<dbReference type="Proteomes" id="UP000800092">
    <property type="component" value="Unassembled WGS sequence"/>
</dbReference>
<dbReference type="NCBIfam" id="TIGR00727">
    <property type="entry name" value="ISP4_OPT"/>
    <property type="match status" value="1"/>
</dbReference>
<evidence type="ECO:0000256" key="1">
    <source>
        <dbReference type="ARBA" id="ARBA00004141"/>
    </source>
</evidence>
<evidence type="ECO:0000256" key="5">
    <source>
        <dbReference type="ARBA" id="ARBA00022856"/>
    </source>
</evidence>
<dbReference type="AlphaFoldDB" id="A0A6A6HBX9"/>
<dbReference type="PANTHER" id="PTHR22601">
    <property type="entry name" value="ISP4 LIKE PROTEIN"/>
    <property type="match status" value="1"/>
</dbReference>
<feature type="transmembrane region" description="Helical" evidence="9">
    <location>
        <begin position="87"/>
        <end position="107"/>
    </location>
</feature>
<comment type="subcellular location">
    <subcellularLocation>
        <location evidence="1">Membrane</location>
        <topology evidence="1">Multi-pass membrane protein</topology>
    </subcellularLocation>
</comment>
<dbReference type="GO" id="GO:0035673">
    <property type="term" value="F:oligopeptide transmembrane transporter activity"/>
    <property type="evidence" value="ECO:0007669"/>
    <property type="project" value="InterPro"/>
</dbReference>
<feature type="transmembrane region" description="Helical" evidence="9">
    <location>
        <begin position="219"/>
        <end position="241"/>
    </location>
</feature>
<dbReference type="EMBL" id="ML991792">
    <property type="protein sequence ID" value="KAF2235359.1"/>
    <property type="molecule type" value="Genomic_DNA"/>
</dbReference>
<evidence type="ECO:0000313" key="10">
    <source>
        <dbReference type="EMBL" id="KAF2235359.1"/>
    </source>
</evidence>